<evidence type="ECO:0000313" key="7">
    <source>
        <dbReference type="EMBL" id="KAK3319687.1"/>
    </source>
</evidence>
<keyword evidence="4" id="KW-0411">Iron-sulfur</keyword>
<dbReference type="FunFam" id="2.102.10.10:FF:000014">
    <property type="entry name" value="Oxidoreductase, FAD dependent"/>
    <property type="match status" value="1"/>
</dbReference>
<dbReference type="Gene3D" id="3.50.50.60">
    <property type="entry name" value="FAD/NAD(P)-binding domain"/>
    <property type="match status" value="1"/>
</dbReference>
<dbReference type="Proteomes" id="UP001286456">
    <property type="component" value="Unassembled WGS sequence"/>
</dbReference>
<dbReference type="PANTHER" id="PTHR13847">
    <property type="entry name" value="SARCOSINE DEHYDROGENASE-RELATED"/>
    <property type="match status" value="1"/>
</dbReference>
<keyword evidence="1" id="KW-0001">2Fe-2S</keyword>
<dbReference type="InterPro" id="IPR036188">
    <property type="entry name" value="FAD/NAD-bd_sf"/>
</dbReference>
<feature type="domain" description="Rieske" evidence="6">
    <location>
        <begin position="560"/>
        <end position="643"/>
    </location>
</feature>
<dbReference type="PANTHER" id="PTHR13847:SF281">
    <property type="entry name" value="FAD DEPENDENT OXIDOREDUCTASE DOMAIN-CONTAINING PROTEIN"/>
    <property type="match status" value="1"/>
</dbReference>
<dbReference type="CDD" id="cd03477">
    <property type="entry name" value="Rieske_YhfW_C"/>
    <property type="match status" value="1"/>
</dbReference>
<dbReference type="GO" id="GO:0005737">
    <property type="term" value="C:cytoplasm"/>
    <property type="evidence" value="ECO:0007669"/>
    <property type="project" value="TreeGrafter"/>
</dbReference>
<evidence type="ECO:0000313" key="8">
    <source>
        <dbReference type="Proteomes" id="UP001286456"/>
    </source>
</evidence>
<dbReference type="GO" id="GO:0046872">
    <property type="term" value="F:metal ion binding"/>
    <property type="evidence" value="ECO:0007669"/>
    <property type="project" value="UniProtKB-KW"/>
</dbReference>
<dbReference type="SUPFAM" id="SSF51905">
    <property type="entry name" value="FAD/NAD(P)-binding domain"/>
    <property type="match status" value="1"/>
</dbReference>
<reference evidence="7" key="2">
    <citation type="submission" date="2023-06" db="EMBL/GenBank/DDBJ databases">
        <authorList>
            <consortium name="Lawrence Berkeley National Laboratory"/>
            <person name="Haridas S."/>
            <person name="Hensen N."/>
            <person name="Bonometti L."/>
            <person name="Westerberg I."/>
            <person name="Brannstrom I.O."/>
            <person name="Guillou S."/>
            <person name="Cros-Aarteil S."/>
            <person name="Calhoun S."/>
            <person name="Kuo A."/>
            <person name="Mondo S."/>
            <person name="Pangilinan J."/>
            <person name="Riley R."/>
            <person name="Labutti K."/>
            <person name="Andreopoulos B."/>
            <person name="Lipzen A."/>
            <person name="Chen C."/>
            <person name="Yanf M."/>
            <person name="Daum C."/>
            <person name="Ng V."/>
            <person name="Clum A."/>
            <person name="Steindorff A."/>
            <person name="Ohm R."/>
            <person name="Martin F."/>
            <person name="Silar P."/>
            <person name="Natvig D."/>
            <person name="Lalanne C."/>
            <person name="Gautier V."/>
            <person name="Ament-Velasquez S.L."/>
            <person name="Kruys A."/>
            <person name="Hutchinson M.I."/>
            <person name="Powell A.J."/>
            <person name="Barry K."/>
            <person name="Miller A.N."/>
            <person name="Grigoriev I.V."/>
            <person name="Debuchy R."/>
            <person name="Gladieux P."/>
            <person name="Thoren M.H."/>
            <person name="Johannesson H."/>
        </authorList>
    </citation>
    <scope>NUCLEOTIDE SEQUENCE</scope>
    <source>
        <strain evidence="7">SMH4131-1</strain>
    </source>
</reference>
<evidence type="ECO:0000256" key="2">
    <source>
        <dbReference type="ARBA" id="ARBA00022723"/>
    </source>
</evidence>
<keyword evidence="8" id="KW-1185">Reference proteome</keyword>
<evidence type="ECO:0000256" key="1">
    <source>
        <dbReference type="ARBA" id="ARBA00022714"/>
    </source>
</evidence>
<dbReference type="SUPFAM" id="SSF50022">
    <property type="entry name" value="ISP domain"/>
    <property type="match status" value="1"/>
</dbReference>
<comment type="caution">
    <text evidence="7">The sequence shown here is derived from an EMBL/GenBank/DDBJ whole genome shotgun (WGS) entry which is preliminary data.</text>
</comment>
<dbReference type="PROSITE" id="PS51296">
    <property type="entry name" value="RIESKE"/>
    <property type="match status" value="1"/>
</dbReference>
<dbReference type="InterPro" id="IPR006076">
    <property type="entry name" value="FAD-dep_OxRdtase"/>
</dbReference>
<dbReference type="Pfam" id="PF01266">
    <property type="entry name" value="DAO"/>
    <property type="match status" value="1"/>
</dbReference>
<reference evidence="7" key="1">
    <citation type="journal article" date="2023" name="Mol. Phylogenet. Evol.">
        <title>Genome-scale phylogeny and comparative genomics of the fungal order Sordariales.</title>
        <authorList>
            <person name="Hensen N."/>
            <person name="Bonometti L."/>
            <person name="Westerberg I."/>
            <person name="Brannstrom I.O."/>
            <person name="Guillou S."/>
            <person name="Cros-Aarteil S."/>
            <person name="Calhoun S."/>
            <person name="Haridas S."/>
            <person name="Kuo A."/>
            <person name="Mondo S."/>
            <person name="Pangilinan J."/>
            <person name="Riley R."/>
            <person name="LaButti K."/>
            <person name="Andreopoulos B."/>
            <person name="Lipzen A."/>
            <person name="Chen C."/>
            <person name="Yan M."/>
            <person name="Daum C."/>
            <person name="Ng V."/>
            <person name="Clum A."/>
            <person name="Steindorff A."/>
            <person name="Ohm R.A."/>
            <person name="Martin F."/>
            <person name="Silar P."/>
            <person name="Natvig D.O."/>
            <person name="Lalanne C."/>
            <person name="Gautier V."/>
            <person name="Ament-Velasquez S.L."/>
            <person name="Kruys A."/>
            <person name="Hutchinson M.I."/>
            <person name="Powell A.J."/>
            <person name="Barry K."/>
            <person name="Miller A.N."/>
            <person name="Grigoriev I.V."/>
            <person name="Debuchy R."/>
            <person name="Gladieux P."/>
            <person name="Hiltunen Thoren M."/>
            <person name="Johannesson H."/>
        </authorList>
    </citation>
    <scope>NUCLEOTIDE SEQUENCE</scope>
    <source>
        <strain evidence="7">SMH4131-1</strain>
    </source>
</reference>
<feature type="compositionally biased region" description="Polar residues" evidence="5">
    <location>
        <begin position="60"/>
        <end position="70"/>
    </location>
</feature>
<dbReference type="Pfam" id="PF00355">
    <property type="entry name" value="Rieske"/>
    <property type="match status" value="1"/>
</dbReference>
<accession>A0AAE0I721</accession>
<dbReference type="InterPro" id="IPR038010">
    <property type="entry name" value="YhfW_C"/>
</dbReference>
<gene>
    <name evidence="7" type="ORF">B0T19DRAFT_270476</name>
</gene>
<evidence type="ECO:0000256" key="5">
    <source>
        <dbReference type="SAM" id="MobiDB-lite"/>
    </source>
</evidence>
<dbReference type="GO" id="GO:0051537">
    <property type="term" value="F:2 iron, 2 sulfur cluster binding"/>
    <property type="evidence" value="ECO:0007669"/>
    <property type="project" value="UniProtKB-KW"/>
</dbReference>
<proteinExistence type="predicted"/>
<dbReference type="Gene3D" id="3.30.9.10">
    <property type="entry name" value="D-Amino Acid Oxidase, subunit A, domain 2"/>
    <property type="match status" value="1"/>
</dbReference>
<keyword evidence="3" id="KW-0408">Iron</keyword>
<evidence type="ECO:0000259" key="6">
    <source>
        <dbReference type="PROSITE" id="PS51296"/>
    </source>
</evidence>
<feature type="region of interest" description="Disordered" evidence="5">
    <location>
        <begin position="60"/>
        <end position="82"/>
    </location>
</feature>
<protein>
    <submittedName>
        <fullName evidence="7">FAD dependent oxidoreductase-domain-containing protein</fullName>
    </submittedName>
</protein>
<dbReference type="AlphaFoldDB" id="A0AAE0I721"/>
<dbReference type="InterPro" id="IPR017941">
    <property type="entry name" value="Rieske_2Fe-2S"/>
</dbReference>
<dbReference type="InterPro" id="IPR036922">
    <property type="entry name" value="Rieske_2Fe-2S_sf"/>
</dbReference>
<organism evidence="7 8">
    <name type="scientific">Cercophora scortea</name>
    <dbReference type="NCBI Taxonomy" id="314031"/>
    <lineage>
        <taxon>Eukaryota</taxon>
        <taxon>Fungi</taxon>
        <taxon>Dikarya</taxon>
        <taxon>Ascomycota</taxon>
        <taxon>Pezizomycotina</taxon>
        <taxon>Sordariomycetes</taxon>
        <taxon>Sordariomycetidae</taxon>
        <taxon>Sordariales</taxon>
        <taxon>Lasiosphaeriaceae</taxon>
        <taxon>Cercophora</taxon>
    </lineage>
</organism>
<keyword evidence="2" id="KW-0479">Metal-binding</keyword>
<evidence type="ECO:0000256" key="4">
    <source>
        <dbReference type="ARBA" id="ARBA00023014"/>
    </source>
</evidence>
<sequence length="658" mass="72105">MAFSPAFSARQLTRVSGRNCIAAPITTNQQVLGDVTNNPRQALQFTRVFGRQTVATQVSRFSSPHSQHQPSLAFDPRSTTHRRPQNFKFSYKDLAFRQASSSATMPSPSTAPEMCMHTSGALNPVWVHKQPYSSFPQFPALDHDIETEVCIIGAGIAGISTTYELVKRGKMVVMIDARDVLAGETGRTSGHLTNDLDDGYLEIAKKHGEKGAKIAAQSHAWARDHIGEIAKELGIDCEYRRLPAYNVSQYHVGDEKHDQELKELKEEAEYQAKLGIETRFDPNLTVKGWTGAVNQRGGLVAENQATFHPTKYLSGLLAWLKQQPNFQCYTRTRAISVAAKGISLLGLGEKSALIETEGGNTIKAEHAVEATCVPLQKLSVITQLSFYRSYCIAVRVPRNSVEDCLLYDDAEAYKYTRLTACGDEHDYLVVGGCDHKVGQQSSPTTSPFAELETWTRERFPQATTVDYTWSGQIFEPADFMAFIGKNQGCERIYIVTGDSGDGLTHGVLAGRLIADEIDGVENPWAALYSPKRLGSIVQSLPSMVANDLQVNLQYKRLLQSDITDIEDLKPGCGGVLNPALSKPVAVYKDENGKVHKYSAFCPHLKGVVCWNEAEKSFDCPVHGSRFSKEGVCIIGPAKAGLAPADEAGKAQQEAAVEA</sequence>
<dbReference type="Gene3D" id="2.102.10.10">
    <property type="entry name" value="Rieske [2Fe-2S] iron-sulphur domain"/>
    <property type="match status" value="1"/>
</dbReference>
<name>A0AAE0I721_9PEZI</name>
<dbReference type="EMBL" id="JAUEPO010000006">
    <property type="protein sequence ID" value="KAK3319687.1"/>
    <property type="molecule type" value="Genomic_DNA"/>
</dbReference>
<evidence type="ECO:0000256" key="3">
    <source>
        <dbReference type="ARBA" id="ARBA00023004"/>
    </source>
</evidence>